<accession>A0A166PUN0</accession>
<dbReference type="STRING" id="436010.A0A166PUN0"/>
<evidence type="ECO:0000313" key="2">
    <source>
        <dbReference type="EMBL" id="KZP26465.1"/>
    </source>
</evidence>
<dbReference type="GO" id="GO:0006048">
    <property type="term" value="P:UDP-N-acetylglucosamine biosynthetic process"/>
    <property type="evidence" value="ECO:0007669"/>
    <property type="project" value="UniProtKB-UniPathway"/>
</dbReference>
<protein>
    <submittedName>
        <fullName evidence="2">N-acetyltransferase GCN5</fullName>
    </submittedName>
</protein>
<gene>
    <name evidence="2" type="ORF">FIBSPDRAFT_732344</name>
</gene>
<name>A0A166PUN0_9AGAM</name>
<keyword evidence="3" id="KW-1185">Reference proteome</keyword>
<dbReference type="Pfam" id="PF13508">
    <property type="entry name" value="Acetyltransf_7"/>
    <property type="match status" value="1"/>
</dbReference>
<dbReference type="OrthoDB" id="2744543at2759"/>
<dbReference type="AlphaFoldDB" id="A0A166PUN0"/>
<dbReference type="SUPFAM" id="SSF55729">
    <property type="entry name" value="Acyl-CoA N-acyltransferases (Nat)"/>
    <property type="match status" value="1"/>
</dbReference>
<dbReference type="InterPro" id="IPR000182">
    <property type="entry name" value="GNAT_dom"/>
</dbReference>
<dbReference type="Gene3D" id="3.40.630.30">
    <property type="match status" value="1"/>
</dbReference>
<feature type="domain" description="N-acetyltransferase" evidence="1">
    <location>
        <begin position="1"/>
        <end position="133"/>
    </location>
</feature>
<dbReference type="InterPro" id="IPR053144">
    <property type="entry name" value="Acetyltransferase_Butenolide"/>
</dbReference>
<dbReference type="UniPathway" id="UPA00113">
    <property type="reaction ID" value="UER00529"/>
</dbReference>
<sequence>MASYTVLHQTPSVETYLDLRLRSGMSPKSHSAAATEGTAETTLELPTTVGMGRIIGDGALFFQVVDIAVLPAHQGKGLGKWIMKELESWIVENVPPTGYISLGADGKAKALYAQYGFIETSTYDSIGMARPVVPEI</sequence>
<dbReference type="PANTHER" id="PTHR43233:SF1">
    <property type="entry name" value="FAMILY N-ACETYLTRANSFERASE, PUTATIVE (AFU_ORTHOLOGUE AFUA_6G03350)-RELATED"/>
    <property type="match status" value="1"/>
</dbReference>
<dbReference type="Proteomes" id="UP000076532">
    <property type="component" value="Unassembled WGS sequence"/>
</dbReference>
<dbReference type="EMBL" id="KV417514">
    <property type="protein sequence ID" value="KZP26465.1"/>
    <property type="molecule type" value="Genomic_DNA"/>
</dbReference>
<dbReference type="PANTHER" id="PTHR43233">
    <property type="entry name" value="FAMILY N-ACETYLTRANSFERASE, PUTATIVE (AFU_ORTHOLOGUE AFUA_6G03350)-RELATED"/>
    <property type="match status" value="1"/>
</dbReference>
<dbReference type="InterPro" id="IPR016181">
    <property type="entry name" value="Acyl_CoA_acyltransferase"/>
</dbReference>
<organism evidence="2 3">
    <name type="scientific">Athelia psychrophila</name>
    <dbReference type="NCBI Taxonomy" id="1759441"/>
    <lineage>
        <taxon>Eukaryota</taxon>
        <taxon>Fungi</taxon>
        <taxon>Dikarya</taxon>
        <taxon>Basidiomycota</taxon>
        <taxon>Agaricomycotina</taxon>
        <taxon>Agaricomycetes</taxon>
        <taxon>Agaricomycetidae</taxon>
        <taxon>Atheliales</taxon>
        <taxon>Atheliaceae</taxon>
        <taxon>Athelia</taxon>
    </lineage>
</organism>
<dbReference type="GO" id="GO:0016747">
    <property type="term" value="F:acyltransferase activity, transferring groups other than amino-acyl groups"/>
    <property type="evidence" value="ECO:0007669"/>
    <property type="project" value="InterPro"/>
</dbReference>
<evidence type="ECO:0000313" key="3">
    <source>
        <dbReference type="Proteomes" id="UP000076532"/>
    </source>
</evidence>
<reference evidence="2 3" key="1">
    <citation type="journal article" date="2016" name="Mol. Biol. Evol.">
        <title>Comparative Genomics of Early-Diverging Mushroom-Forming Fungi Provides Insights into the Origins of Lignocellulose Decay Capabilities.</title>
        <authorList>
            <person name="Nagy L.G."/>
            <person name="Riley R."/>
            <person name="Tritt A."/>
            <person name="Adam C."/>
            <person name="Daum C."/>
            <person name="Floudas D."/>
            <person name="Sun H."/>
            <person name="Yadav J.S."/>
            <person name="Pangilinan J."/>
            <person name="Larsson K.H."/>
            <person name="Matsuura K."/>
            <person name="Barry K."/>
            <person name="Labutti K."/>
            <person name="Kuo R."/>
            <person name="Ohm R.A."/>
            <person name="Bhattacharya S.S."/>
            <person name="Shirouzu T."/>
            <person name="Yoshinaga Y."/>
            <person name="Martin F.M."/>
            <person name="Grigoriev I.V."/>
            <person name="Hibbett D.S."/>
        </authorList>
    </citation>
    <scope>NUCLEOTIDE SEQUENCE [LARGE SCALE GENOMIC DNA]</scope>
    <source>
        <strain evidence="2 3">CBS 109695</strain>
    </source>
</reference>
<proteinExistence type="predicted"/>
<dbReference type="CDD" id="cd04301">
    <property type="entry name" value="NAT_SF"/>
    <property type="match status" value="1"/>
</dbReference>
<evidence type="ECO:0000259" key="1">
    <source>
        <dbReference type="PROSITE" id="PS51186"/>
    </source>
</evidence>
<dbReference type="PROSITE" id="PS51186">
    <property type="entry name" value="GNAT"/>
    <property type="match status" value="1"/>
</dbReference>